<dbReference type="Pfam" id="PF17801">
    <property type="entry name" value="Melibiase_C"/>
    <property type="match status" value="1"/>
</dbReference>
<keyword evidence="4" id="KW-0732">Signal</keyword>
<evidence type="ECO:0000313" key="8">
    <source>
        <dbReference type="EMBL" id="KAF4743705.1"/>
    </source>
</evidence>
<dbReference type="InterPro" id="IPR002241">
    <property type="entry name" value="Glyco_hydro_27"/>
</dbReference>
<dbReference type="Pfam" id="PF16499">
    <property type="entry name" value="Melibiase_2"/>
    <property type="match status" value="1"/>
</dbReference>
<evidence type="ECO:0000256" key="2">
    <source>
        <dbReference type="ARBA" id="ARBA00009743"/>
    </source>
</evidence>
<reference evidence="8 9" key="1">
    <citation type="submission" date="2020-04" db="EMBL/GenBank/DDBJ databases">
        <title>Perkinsus olseni comparative genomics.</title>
        <authorList>
            <person name="Bogema D.R."/>
        </authorList>
    </citation>
    <scope>NUCLEOTIDE SEQUENCE [LARGE SCALE GENOMIC DNA]</scope>
    <source>
        <strain evidence="8">ATCC PRA-205</strain>
    </source>
</reference>
<evidence type="ECO:0000256" key="6">
    <source>
        <dbReference type="ARBA" id="ARBA00023295"/>
    </source>
</evidence>
<dbReference type="InterPro" id="IPR041233">
    <property type="entry name" value="Melibiase_C"/>
</dbReference>
<comment type="similarity">
    <text evidence="2">Belongs to the glycosyl hydrolase 27 family.</text>
</comment>
<dbReference type="PANTHER" id="PTHR11452">
    <property type="entry name" value="ALPHA-GALACTOSIDASE/ALPHA-N-ACETYLGALACTOSAMINIDASE"/>
    <property type="match status" value="1"/>
</dbReference>
<dbReference type="InterPro" id="IPR013785">
    <property type="entry name" value="Aldolase_TIM"/>
</dbReference>
<gene>
    <name evidence="8" type="ORF">FOZ62_008971</name>
</gene>
<evidence type="ECO:0000256" key="1">
    <source>
        <dbReference type="ARBA" id="ARBA00001255"/>
    </source>
</evidence>
<dbReference type="EC" id="3.2.1.22" evidence="3"/>
<dbReference type="InterPro" id="IPR017853">
    <property type="entry name" value="GH"/>
</dbReference>
<protein>
    <recommendedName>
        <fullName evidence="3">alpha-galactosidase</fullName>
        <ecNumber evidence="3">3.2.1.22</ecNumber>
    </recommendedName>
</protein>
<dbReference type="GO" id="GO:0004557">
    <property type="term" value="F:alpha-galactosidase activity"/>
    <property type="evidence" value="ECO:0007669"/>
    <property type="project" value="UniProtKB-EC"/>
</dbReference>
<dbReference type="GO" id="GO:0009311">
    <property type="term" value="P:oligosaccharide metabolic process"/>
    <property type="evidence" value="ECO:0007669"/>
    <property type="project" value="TreeGrafter"/>
</dbReference>
<proteinExistence type="inferred from homology"/>
<evidence type="ECO:0000256" key="3">
    <source>
        <dbReference type="ARBA" id="ARBA00012755"/>
    </source>
</evidence>
<evidence type="ECO:0000256" key="5">
    <source>
        <dbReference type="ARBA" id="ARBA00022801"/>
    </source>
</evidence>
<dbReference type="EMBL" id="JABANM010007786">
    <property type="protein sequence ID" value="KAF4743705.1"/>
    <property type="molecule type" value="Genomic_DNA"/>
</dbReference>
<evidence type="ECO:0000259" key="7">
    <source>
        <dbReference type="Pfam" id="PF17801"/>
    </source>
</evidence>
<sequence>MSDNSIPRYQAQMALWSIFSSPLLVSNDLYNMPPGTKEILQNREVIAVDQDPLGKMGYPIFVNTSNVRVWIKELSPEGVKARWATVLRNFLTENVTLKIDATKIPGWNSGTRFTVRDLFAHEDLGQSYTSSVDFPVAPQSVRVFLLTEQGEGEPSGATQIATTASSILLLISLCHASVP</sequence>
<dbReference type="GO" id="GO:0016139">
    <property type="term" value="P:glycoside catabolic process"/>
    <property type="evidence" value="ECO:0007669"/>
    <property type="project" value="TreeGrafter"/>
</dbReference>
<feature type="domain" description="Alpha galactosidase C-terminal" evidence="7">
    <location>
        <begin position="65"/>
        <end position="145"/>
    </location>
</feature>
<dbReference type="Proteomes" id="UP000574390">
    <property type="component" value="Unassembled WGS sequence"/>
</dbReference>
<dbReference type="Gene3D" id="3.20.20.70">
    <property type="entry name" value="Aldolase class I"/>
    <property type="match status" value="1"/>
</dbReference>
<keyword evidence="5" id="KW-0378">Hydrolase</keyword>
<comment type="catalytic activity">
    <reaction evidence="1">
        <text>Hydrolysis of terminal, non-reducing alpha-D-galactose residues in alpha-D-galactosides, including galactose oligosaccharides, galactomannans and galactolipids.</text>
        <dbReference type="EC" id="3.2.1.22"/>
    </reaction>
</comment>
<name>A0A7J6TF20_PEROL</name>
<organism evidence="8 9">
    <name type="scientific">Perkinsus olseni</name>
    <name type="common">Perkinsus atlanticus</name>
    <dbReference type="NCBI Taxonomy" id="32597"/>
    <lineage>
        <taxon>Eukaryota</taxon>
        <taxon>Sar</taxon>
        <taxon>Alveolata</taxon>
        <taxon>Perkinsozoa</taxon>
        <taxon>Perkinsea</taxon>
        <taxon>Perkinsida</taxon>
        <taxon>Perkinsidae</taxon>
        <taxon>Perkinsus</taxon>
    </lineage>
</organism>
<comment type="caution">
    <text evidence="8">The sequence shown here is derived from an EMBL/GenBank/DDBJ whole genome shotgun (WGS) entry which is preliminary data.</text>
</comment>
<keyword evidence="6" id="KW-0326">Glycosidase</keyword>
<evidence type="ECO:0000313" key="9">
    <source>
        <dbReference type="Proteomes" id="UP000574390"/>
    </source>
</evidence>
<dbReference type="PANTHER" id="PTHR11452:SF83">
    <property type="entry name" value="ALPHA-GALACTOSIDASE"/>
    <property type="match status" value="1"/>
</dbReference>
<accession>A0A7J6TF20</accession>
<dbReference type="AlphaFoldDB" id="A0A7J6TF20"/>
<dbReference type="GO" id="GO:0005737">
    <property type="term" value="C:cytoplasm"/>
    <property type="evidence" value="ECO:0007669"/>
    <property type="project" value="TreeGrafter"/>
</dbReference>
<dbReference type="Gene3D" id="2.60.40.1180">
    <property type="entry name" value="Golgi alpha-mannosidase II"/>
    <property type="match status" value="1"/>
</dbReference>
<evidence type="ECO:0000256" key="4">
    <source>
        <dbReference type="ARBA" id="ARBA00022729"/>
    </source>
</evidence>
<dbReference type="SUPFAM" id="SSF51011">
    <property type="entry name" value="Glycosyl hydrolase domain"/>
    <property type="match status" value="1"/>
</dbReference>
<dbReference type="InterPro" id="IPR013780">
    <property type="entry name" value="Glyco_hydro_b"/>
</dbReference>
<dbReference type="SUPFAM" id="SSF51445">
    <property type="entry name" value="(Trans)glycosidases"/>
    <property type="match status" value="1"/>
</dbReference>